<comment type="caution">
    <text evidence="2">The sequence shown here is derived from an EMBL/GenBank/DDBJ whole genome shotgun (WGS) entry which is preliminary data.</text>
</comment>
<name>A0A2P4UM24_9ACTN</name>
<evidence type="ECO:0000313" key="2">
    <source>
        <dbReference type="EMBL" id="POM26098.1"/>
    </source>
</evidence>
<reference evidence="2 3" key="1">
    <citation type="journal article" date="2017" name="Chemistry">
        <title>Isolation, Biosynthesis and Chemical Modifications of Rubterolones A-F: Rare Tropolone Alkaloids from Actinomadura sp. 5-2.</title>
        <authorList>
            <person name="Guo H."/>
            <person name="Benndorf R."/>
            <person name="Leichnitz D."/>
            <person name="Klassen J.L."/>
            <person name="Vollmers J."/>
            <person name="Gorls H."/>
            <person name="Steinacker M."/>
            <person name="Weigel C."/>
            <person name="Dahse H.M."/>
            <person name="Kaster A.K."/>
            <person name="de Beer Z.W."/>
            <person name="Poulsen M."/>
            <person name="Beemelmanns C."/>
        </authorList>
    </citation>
    <scope>NUCLEOTIDE SEQUENCE [LARGE SCALE GENOMIC DNA]</scope>
    <source>
        <strain evidence="2 3">5-2</strain>
    </source>
</reference>
<feature type="domain" description="VapC45 PIN like" evidence="1">
    <location>
        <begin position="8"/>
        <end position="91"/>
    </location>
</feature>
<protein>
    <recommendedName>
        <fullName evidence="1">VapC45 PIN like domain-containing protein</fullName>
    </recommendedName>
</protein>
<organism evidence="2 3">
    <name type="scientific">Actinomadura rubteroloni</name>
    <dbReference type="NCBI Taxonomy" id="1926885"/>
    <lineage>
        <taxon>Bacteria</taxon>
        <taxon>Bacillati</taxon>
        <taxon>Actinomycetota</taxon>
        <taxon>Actinomycetes</taxon>
        <taxon>Streptosporangiales</taxon>
        <taxon>Thermomonosporaceae</taxon>
        <taxon>Actinomadura</taxon>
    </lineage>
</organism>
<dbReference type="Pfam" id="PF18478">
    <property type="entry name" value="PIN_10"/>
    <property type="match status" value="1"/>
</dbReference>
<dbReference type="AlphaFoldDB" id="A0A2P4UM24"/>
<sequence length="141" mass="16309">MPQQEQQPRFFVDRSLGRILVPKLLRDAGWELITLAEHYGIPEDEHVADVEWIEEAARQGWPVLMKDKKIRYRRVEIEAVAQHEARCFVITRADLKSTEYAARLISNQEAILQAAGLPGPFIYTVHADRLDPLYPKDRTSE</sequence>
<evidence type="ECO:0000259" key="1">
    <source>
        <dbReference type="Pfam" id="PF18478"/>
    </source>
</evidence>
<proteinExistence type="predicted"/>
<dbReference type="RefSeq" id="WP_103561113.1">
    <property type="nucleotide sequence ID" value="NZ_MTBP01000001.1"/>
</dbReference>
<evidence type="ECO:0000313" key="3">
    <source>
        <dbReference type="Proteomes" id="UP000242367"/>
    </source>
</evidence>
<accession>A0A2P4UM24</accession>
<keyword evidence="3" id="KW-1185">Reference proteome</keyword>
<dbReference type="InterPro" id="IPR041375">
    <property type="entry name" value="VapC45_PIN-like"/>
</dbReference>
<gene>
    <name evidence="2" type="ORF">BTM25_04860</name>
</gene>
<dbReference type="EMBL" id="MTBP01000001">
    <property type="protein sequence ID" value="POM26098.1"/>
    <property type="molecule type" value="Genomic_DNA"/>
</dbReference>
<dbReference type="Proteomes" id="UP000242367">
    <property type="component" value="Unassembled WGS sequence"/>
</dbReference>